<reference evidence="1 2" key="1">
    <citation type="submission" date="2016-03" db="EMBL/GenBank/DDBJ databases">
        <title>Genome sequence of Rhodococcus kyotonensis KB10.</title>
        <authorList>
            <person name="Jeong H."/>
            <person name="Hong C.E."/>
            <person name="Jo S.H."/>
            <person name="Park J.M."/>
        </authorList>
    </citation>
    <scope>NUCLEOTIDE SEQUENCE [LARGE SCALE GENOMIC DNA]</scope>
    <source>
        <strain evidence="1 2">KB10</strain>
    </source>
</reference>
<sequence length="63" mass="7058">MSLSSVSANKSSWKSSESLAMVGALLESGETGVRNPHLLWWEAVATVVVGRRRTLRPHRPWWV</sequence>
<name>A0A177YFI3_9NOCA</name>
<evidence type="ECO:0000313" key="1">
    <source>
        <dbReference type="EMBL" id="OAK54070.1"/>
    </source>
</evidence>
<comment type="caution">
    <text evidence="1">The sequence shown here is derived from an EMBL/GenBank/DDBJ whole genome shotgun (WGS) entry which is preliminary data.</text>
</comment>
<dbReference type="Proteomes" id="UP000077519">
    <property type="component" value="Unassembled WGS sequence"/>
</dbReference>
<dbReference type="AlphaFoldDB" id="A0A177YFI3"/>
<keyword evidence="2" id="KW-1185">Reference proteome</keyword>
<organism evidence="1 2">
    <name type="scientific">Rhodococcoides kyotonense</name>
    <dbReference type="NCBI Taxonomy" id="398843"/>
    <lineage>
        <taxon>Bacteria</taxon>
        <taxon>Bacillati</taxon>
        <taxon>Actinomycetota</taxon>
        <taxon>Actinomycetes</taxon>
        <taxon>Mycobacteriales</taxon>
        <taxon>Nocardiaceae</taxon>
        <taxon>Rhodococcoides</taxon>
    </lineage>
</organism>
<protein>
    <submittedName>
        <fullName evidence="1">Uncharacterized protein</fullName>
    </submittedName>
</protein>
<evidence type="ECO:0000313" key="2">
    <source>
        <dbReference type="Proteomes" id="UP000077519"/>
    </source>
</evidence>
<proteinExistence type="predicted"/>
<accession>A0A177YFI3</accession>
<dbReference type="EMBL" id="LVHI01000013">
    <property type="protein sequence ID" value="OAK54070.1"/>
    <property type="molecule type" value="Genomic_DNA"/>
</dbReference>
<gene>
    <name evidence="1" type="ORF">A3K89_21450</name>
</gene>